<dbReference type="AlphaFoldDB" id="A0A6J4N4S6"/>
<keyword evidence="1" id="KW-0812">Transmembrane</keyword>
<dbReference type="EMBL" id="CADCUQ010000058">
    <property type="protein sequence ID" value="CAA9374855.1"/>
    <property type="molecule type" value="Genomic_DNA"/>
</dbReference>
<reference evidence="2" key="1">
    <citation type="submission" date="2020-02" db="EMBL/GenBank/DDBJ databases">
        <authorList>
            <person name="Meier V. D."/>
        </authorList>
    </citation>
    <scope>NUCLEOTIDE SEQUENCE</scope>
    <source>
        <strain evidence="2">AVDCRST_MAG64</strain>
    </source>
</reference>
<gene>
    <name evidence="2" type="ORF">AVDCRST_MAG64-244</name>
</gene>
<keyword evidence="1" id="KW-0472">Membrane</keyword>
<feature type="transmembrane region" description="Helical" evidence="1">
    <location>
        <begin position="111"/>
        <end position="132"/>
    </location>
</feature>
<evidence type="ECO:0000256" key="1">
    <source>
        <dbReference type="SAM" id="Phobius"/>
    </source>
</evidence>
<organism evidence="2">
    <name type="scientific">uncultured Phycisphaerae bacterium</name>
    <dbReference type="NCBI Taxonomy" id="904963"/>
    <lineage>
        <taxon>Bacteria</taxon>
        <taxon>Pseudomonadati</taxon>
        <taxon>Planctomycetota</taxon>
        <taxon>Phycisphaerae</taxon>
        <taxon>environmental samples</taxon>
    </lineage>
</organism>
<feature type="transmembrane region" description="Helical" evidence="1">
    <location>
        <begin position="138"/>
        <end position="158"/>
    </location>
</feature>
<protein>
    <submittedName>
        <fullName evidence="2">Uncharacterized protein</fullName>
    </submittedName>
</protein>
<proteinExistence type="predicted"/>
<keyword evidence="1" id="KW-1133">Transmembrane helix</keyword>
<sequence length="201" mass="21614">MNAHQSRNRTRERLLALEPETPALRAEYERSLAAMLEVPLSKTRRVSLAVVLVGAVASGGLLAALLLTESAAPARTRIAFGVGVAFALAWAIYSARILYRGTYRRKTDSTTAAGMAFGFTIVTAVGFALVMGRRLDPFLMFGFLFVLPAAVILLRTAVEQSELRTHERILELEYRLARLSETLGGGAAASRGGGSGPRPLP</sequence>
<feature type="transmembrane region" description="Helical" evidence="1">
    <location>
        <begin position="78"/>
        <end position="99"/>
    </location>
</feature>
<accession>A0A6J4N4S6</accession>
<feature type="transmembrane region" description="Helical" evidence="1">
    <location>
        <begin position="46"/>
        <end position="66"/>
    </location>
</feature>
<evidence type="ECO:0000313" key="2">
    <source>
        <dbReference type="EMBL" id="CAA9374855.1"/>
    </source>
</evidence>
<name>A0A6J4N4S6_9BACT</name>